<evidence type="ECO:0000313" key="6">
    <source>
        <dbReference type="Proteomes" id="UP001610631"/>
    </source>
</evidence>
<evidence type="ECO:0000256" key="2">
    <source>
        <dbReference type="ARBA" id="ARBA00022679"/>
    </source>
</evidence>
<dbReference type="Pfam" id="PF01648">
    <property type="entry name" value="ACPS"/>
    <property type="match status" value="1"/>
</dbReference>
<gene>
    <name evidence="5" type="ORF">WDV06_36090</name>
</gene>
<feature type="domain" description="4'-phosphopantetheinyl transferase" evidence="3">
    <location>
        <begin position="126"/>
        <end position="214"/>
    </location>
</feature>
<dbReference type="PANTHER" id="PTHR12215">
    <property type="entry name" value="PHOSPHOPANTETHEINE TRANSFERASE"/>
    <property type="match status" value="1"/>
</dbReference>
<reference evidence="5 6" key="1">
    <citation type="submission" date="2024-03" db="EMBL/GenBank/DDBJ databases">
        <title>Whole genome sequencing of Streptomyces racemochromogenes, to identify antimicrobial biosynthetic gene clusters.</title>
        <authorList>
            <person name="Suryawanshi P."/>
            <person name="Krishnaraj P.U."/>
            <person name="Arun Y.P."/>
            <person name="Suryawanshi M.P."/>
            <person name="Rakshit O."/>
        </authorList>
    </citation>
    <scope>NUCLEOTIDE SEQUENCE [LARGE SCALE GENOMIC DNA]</scope>
    <source>
        <strain evidence="5 6">AUDT626</strain>
    </source>
</reference>
<evidence type="ECO:0000313" key="5">
    <source>
        <dbReference type="EMBL" id="MFH7600480.1"/>
    </source>
</evidence>
<dbReference type="EMBL" id="JBBDHD010000237">
    <property type="protein sequence ID" value="MFH7600480.1"/>
    <property type="molecule type" value="Genomic_DNA"/>
</dbReference>
<dbReference type="PANTHER" id="PTHR12215:SF10">
    <property type="entry name" value="L-AMINOADIPATE-SEMIALDEHYDE DEHYDROGENASE-PHOSPHOPANTETHEINYL TRANSFERASE"/>
    <property type="match status" value="1"/>
</dbReference>
<dbReference type="Proteomes" id="UP001610631">
    <property type="component" value="Unassembled WGS sequence"/>
</dbReference>
<keyword evidence="6" id="KW-1185">Reference proteome</keyword>
<evidence type="ECO:0000256" key="1">
    <source>
        <dbReference type="ARBA" id="ARBA00010990"/>
    </source>
</evidence>
<dbReference type="InterPro" id="IPR050559">
    <property type="entry name" value="P-Pant_transferase_sf"/>
</dbReference>
<comment type="similarity">
    <text evidence="1">Belongs to the P-Pant transferase superfamily. Gsp/Sfp/HetI/AcpT family.</text>
</comment>
<evidence type="ECO:0000259" key="3">
    <source>
        <dbReference type="Pfam" id="PF01648"/>
    </source>
</evidence>
<dbReference type="InterPro" id="IPR037143">
    <property type="entry name" value="4-PPantetheinyl_Trfase_dom_sf"/>
</dbReference>
<dbReference type="RefSeq" id="WP_395514040.1">
    <property type="nucleotide sequence ID" value="NZ_JBBDHD010000237.1"/>
</dbReference>
<sequence length="259" mass="27535">MMPMTVHGTPLQPSSARTVTCHVWVSRRLPRPERHLGLLDEAERARCSGFVHERDLSLFVTGRVLARSALGSLTGLAPDAVRLRTRCAGCGGAHGKPQVIGEAAGWELSISHSGDLVAVAMADGHPLGVDVEQFLTPEEPGIPVEYALVLTPEEQAAVESLPVEERAGACLTLWTRKEAVLKATGEGLNTPMDSFTVSAADQPPAVLAWHGAETSDRPFPAMVDLPRIDGCFGALAVLGADSITPYVRPGAEIVAERLR</sequence>
<accession>A0ABW7PQQ3</accession>
<dbReference type="SUPFAM" id="SSF56214">
    <property type="entry name" value="4'-phosphopantetheinyl transferase"/>
    <property type="match status" value="2"/>
</dbReference>
<evidence type="ECO:0000259" key="4">
    <source>
        <dbReference type="Pfam" id="PF22624"/>
    </source>
</evidence>
<comment type="caution">
    <text evidence="5">The sequence shown here is derived from an EMBL/GenBank/DDBJ whole genome shotgun (WGS) entry which is preliminary data.</text>
</comment>
<dbReference type="InterPro" id="IPR008278">
    <property type="entry name" value="4-PPantetheinyl_Trfase_dom"/>
</dbReference>
<protein>
    <submittedName>
        <fullName evidence="5">4'-phosphopantetheinyl transferase superfamily protein</fullName>
    </submittedName>
</protein>
<proteinExistence type="inferred from homology"/>
<name>A0ABW7PQQ3_9ACTN</name>
<feature type="domain" description="4'-phosphopantetheinyl transferase N-terminal" evidence="4">
    <location>
        <begin position="36"/>
        <end position="120"/>
    </location>
</feature>
<keyword evidence="2 5" id="KW-0808">Transferase</keyword>
<organism evidence="5 6">
    <name type="scientific">Streptomyces racemochromogenes</name>
    <dbReference type="NCBI Taxonomy" id="67353"/>
    <lineage>
        <taxon>Bacteria</taxon>
        <taxon>Bacillati</taxon>
        <taxon>Actinomycetota</taxon>
        <taxon>Actinomycetes</taxon>
        <taxon>Kitasatosporales</taxon>
        <taxon>Streptomycetaceae</taxon>
        <taxon>Streptomyces</taxon>
    </lineage>
</organism>
<dbReference type="GO" id="GO:0016740">
    <property type="term" value="F:transferase activity"/>
    <property type="evidence" value="ECO:0007669"/>
    <property type="project" value="UniProtKB-KW"/>
</dbReference>
<dbReference type="Pfam" id="PF22624">
    <property type="entry name" value="AASDHPPT_N"/>
    <property type="match status" value="1"/>
</dbReference>
<dbReference type="Gene3D" id="3.90.470.20">
    <property type="entry name" value="4'-phosphopantetheinyl transferase domain"/>
    <property type="match status" value="2"/>
</dbReference>
<dbReference type="InterPro" id="IPR055066">
    <property type="entry name" value="AASDHPPT_N"/>
</dbReference>